<proteinExistence type="predicted"/>
<gene>
    <name evidence="2" type="ORF">CXP39_02675</name>
</gene>
<dbReference type="InterPro" id="IPR050817">
    <property type="entry name" value="DjlA_DnaK_co-chaperone"/>
</dbReference>
<dbReference type="SUPFAM" id="SSF46565">
    <property type="entry name" value="Chaperone J-domain"/>
    <property type="match status" value="1"/>
</dbReference>
<dbReference type="EMBL" id="CP025257">
    <property type="protein sequence ID" value="AUF83928.1"/>
    <property type="molecule type" value="Genomic_DNA"/>
</dbReference>
<dbReference type="SMART" id="SM00271">
    <property type="entry name" value="DnaJ"/>
    <property type="match status" value="1"/>
</dbReference>
<keyword evidence="3" id="KW-1185">Reference proteome</keyword>
<dbReference type="Pfam" id="PF00226">
    <property type="entry name" value="DnaJ"/>
    <property type="match status" value="1"/>
</dbReference>
<sequence length="141" mass="16440">MVVELNEVFKNISISYDKQEIIDKNLIRIEKVLNEAVDTILKKLYEDLSITEEQFVYTKDSDEPINNNSSAETYGKNFDQFELAYQVLGTTSDIDDVELKKAYRKLAMKYHPDKNSDAEANEFMSKINQAYELILKIRNLK</sequence>
<dbReference type="OrthoDB" id="9779889at2"/>
<reference evidence="2 3" key="1">
    <citation type="submission" date="2017-12" db="EMBL/GenBank/DDBJ databases">
        <title>Mesoplasma syrphidae YJS, Complete Genome.</title>
        <authorList>
            <person name="Knight T.F."/>
            <person name="Citino T."/>
            <person name="Rubinstein R."/>
            <person name="Neuschaefer Z."/>
        </authorList>
    </citation>
    <scope>NUCLEOTIDE SEQUENCE [LARGE SCALE GENOMIC DNA]</scope>
    <source>
        <strain evidence="2 3">YJS</strain>
    </source>
</reference>
<evidence type="ECO:0000259" key="1">
    <source>
        <dbReference type="PROSITE" id="PS50076"/>
    </source>
</evidence>
<dbReference type="KEGG" id="msyr:CXP39_02675"/>
<dbReference type="Proteomes" id="UP000233419">
    <property type="component" value="Chromosome"/>
</dbReference>
<evidence type="ECO:0000313" key="3">
    <source>
        <dbReference type="Proteomes" id="UP000233419"/>
    </source>
</evidence>
<evidence type="ECO:0000313" key="2">
    <source>
        <dbReference type="EMBL" id="AUF83928.1"/>
    </source>
</evidence>
<dbReference type="PANTHER" id="PTHR24074">
    <property type="entry name" value="CO-CHAPERONE PROTEIN DJLA"/>
    <property type="match status" value="1"/>
</dbReference>
<dbReference type="InterPro" id="IPR001623">
    <property type="entry name" value="DnaJ_domain"/>
</dbReference>
<dbReference type="PRINTS" id="PR00625">
    <property type="entry name" value="JDOMAIN"/>
</dbReference>
<dbReference type="CDD" id="cd06257">
    <property type="entry name" value="DnaJ"/>
    <property type="match status" value="1"/>
</dbReference>
<dbReference type="PROSITE" id="PS50076">
    <property type="entry name" value="DNAJ_2"/>
    <property type="match status" value="1"/>
</dbReference>
<dbReference type="InterPro" id="IPR036869">
    <property type="entry name" value="J_dom_sf"/>
</dbReference>
<dbReference type="Gene3D" id="1.10.287.110">
    <property type="entry name" value="DnaJ domain"/>
    <property type="match status" value="1"/>
</dbReference>
<protein>
    <recommendedName>
        <fullName evidence="1">J domain-containing protein</fullName>
    </recommendedName>
</protein>
<name>A0A2K9BZZ5_9MOLU</name>
<accession>A0A2K9BZZ5</accession>
<organism evidence="2 3">
    <name type="scientific">Mesoplasma syrphidae</name>
    <dbReference type="NCBI Taxonomy" id="225999"/>
    <lineage>
        <taxon>Bacteria</taxon>
        <taxon>Bacillati</taxon>
        <taxon>Mycoplasmatota</taxon>
        <taxon>Mollicutes</taxon>
        <taxon>Entomoplasmatales</taxon>
        <taxon>Entomoplasmataceae</taxon>
        <taxon>Mesoplasma</taxon>
    </lineage>
</organism>
<feature type="domain" description="J" evidence="1">
    <location>
        <begin position="83"/>
        <end position="141"/>
    </location>
</feature>
<dbReference type="AlphaFoldDB" id="A0A2K9BZZ5"/>